<dbReference type="AlphaFoldDB" id="A0A8J5V544"/>
<sequence length="120" mass="13585">MPESILSIIVITCVPSGSVSERHLRVNSSCFLPVKPYISWFKSESISRGREVGKVHRYRRRPEVPSGKIHDSSLCTLGSQRGQRIYFLAEFLSRPICGGQSLTWFTRVRAELQAKSEFGL</sequence>
<keyword evidence="2" id="KW-1185">Reference proteome</keyword>
<comment type="caution">
    <text evidence="1">The sequence shown here is derived from an EMBL/GenBank/DDBJ whole genome shotgun (WGS) entry which is preliminary data.</text>
</comment>
<evidence type="ECO:0000313" key="2">
    <source>
        <dbReference type="Proteomes" id="UP000729402"/>
    </source>
</evidence>
<gene>
    <name evidence="1" type="ORF">GUJ93_ZPchr0002g24675</name>
</gene>
<protein>
    <submittedName>
        <fullName evidence="1">Uncharacterized protein</fullName>
    </submittedName>
</protein>
<proteinExistence type="predicted"/>
<accession>A0A8J5V544</accession>
<reference evidence="1" key="2">
    <citation type="submission" date="2021-02" db="EMBL/GenBank/DDBJ databases">
        <authorList>
            <person name="Kimball J.A."/>
            <person name="Haas M.W."/>
            <person name="Macchietto M."/>
            <person name="Kono T."/>
            <person name="Duquette J."/>
            <person name="Shao M."/>
        </authorList>
    </citation>
    <scope>NUCLEOTIDE SEQUENCE</scope>
    <source>
        <tissue evidence="1">Fresh leaf tissue</tissue>
    </source>
</reference>
<organism evidence="1 2">
    <name type="scientific">Zizania palustris</name>
    <name type="common">Northern wild rice</name>
    <dbReference type="NCBI Taxonomy" id="103762"/>
    <lineage>
        <taxon>Eukaryota</taxon>
        <taxon>Viridiplantae</taxon>
        <taxon>Streptophyta</taxon>
        <taxon>Embryophyta</taxon>
        <taxon>Tracheophyta</taxon>
        <taxon>Spermatophyta</taxon>
        <taxon>Magnoliopsida</taxon>
        <taxon>Liliopsida</taxon>
        <taxon>Poales</taxon>
        <taxon>Poaceae</taxon>
        <taxon>BOP clade</taxon>
        <taxon>Oryzoideae</taxon>
        <taxon>Oryzeae</taxon>
        <taxon>Zizaniinae</taxon>
        <taxon>Zizania</taxon>
    </lineage>
</organism>
<evidence type="ECO:0000313" key="1">
    <source>
        <dbReference type="EMBL" id="KAG8060197.1"/>
    </source>
</evidence>
<name>A0A8J5V544_ZIZPA</name>
<reference evidence="1" key="1">
    <citation type="journal article" date="2021" name="bioRxiv">
        <title>Whole Genome Assembly and Annotation of Northern Wild Rice, Zizania palustris L., Supports a Whole Genome Duplication in the Zizania Genus.</title>
        <authorList>
            <person name="Haas M."/>
            <person name="Kono T."/>
            <person name="Macchietto M."/>
            <person name="Millas R."/>
            <person name="McGilp L."/>
            <person name="Shao M."/>
            <person name="Duquette J."/>
            <person name="Hirsch C.N."/>
            <person name="Kimball J."/>
        </authorList>
    </citation>
    <scope>NUCLEOTIDE SEQUENCE</scope>
    <source>
        <tissue evidence="1">Fresh leaf tissue</tissue>
    </source>
</reference>
<dbReference type="EMBL" id="JAAALK010000287">
    <property type="protein sequence ID" value="KAG8060197.1"/>
    <property type="molecule type" value="Genomic_DNA"/>
</dbReference>
<dbReference type="Proteomes" id="UP000729402">
    <property type="component" value="Unassembled WGS sequence"/>
</dbReference>